<proteinExistence type="predicted"/>
<dbReference type="EMBL" id="GECZ01008621">
    <property type="protein sequence ID" value="JAS61148.1"/>
    <property type="molecule type" value="Transcribed_RNA"/>
</dbReference>
<reference evidence="2" key="1">
    <citation type="submission" date="2015-11" db="EMBL/GenBank/DDBJ databases">
        <title>De novo transcriptome assembly of four potential Pierce s Disease insect vectors from Arizona vineyards.</title>
        <authorList>
            <person name="Tassone E.E."/>
        </authorList>
    </citation>
    <scope>NUCLEOTIDE SEQUENCE</scope>
</reference>
<gene>
    <name evidence="2" type="ORF">g.1265</name>
</gene>
<feature type="coiled-coil region" evidence="1">
    <location>
        <begin position="152"/>
        <end position="179"/>
    </location>
</feature>
<keyword evidence="1" id="KW-0175">Coiled coil</keyword>
<evidence type="ECO:0000256" key="1">
    <source>
        <dbReference type="SAM" id="Coils"/>
    </source>
</evidence>
<evidence type="ECO:0000313" key="2">
    <source>
        <dbReference type="EMBL" id="JAS61148.1"/>
    </source>
</evidence>
<sequence length="187" mass="21349">KEKHEEMLKAQDELLVYTFKLINSQNGDCKFCVRSSEFKRDRIEFDSGDDDDDCKVKLEIETIDGDHLMPLGFSENVIKSEEIDDDVQIKNESNELSNLEEKIVGFCKSSFVSKSDLHELSGKLDSINGNLNTSIKEMAEMKVQFASMVDSFDTVKSDVEVLKNEVVELKKEKISDEEVKEITNDYS</sequence>
<dbReference type="AlphaFoldDB" id="A0A1B6GFD6"/>
<organism evidence="2">
    <name type="scientific">Cuerna arida</name>
    <dbReference type="NCBI Taxonomy" id="1464854"/>
    <lineage>
        <taxon>Eukaryota</taxon>
        <taxon>Metazoa</taxon>
        <taxon>Ecdysozoa</taxon>
        <taxon>Arthropoda</taxon>
        <taxon>Hexapoda</taxon>
        <taxon>Insecta</taxon>
        <taxon>Pterygota</taxon>
        <taxon>Neoptera</taxon>
        <taxon>Paraneoptera</taxon>
        <taxon>Hemiptera</taxon>
        <taxon>Auchenorrhyncha</taxon>
        <taxon>Membracoidea</taxon>
        <taxon>Cicadellidae</taxon>
        <taxon>Cicadellinae</taxon>
        <taxon>Proconiini</taxon>
        <taxon>Cuerna</taxon>
    </lineage>
</organism>
<feature type="non-terminal residue" evidence="2">
    <location>
        <position position="187"/>
    </location>
</feature>
<name>A0A1B6GFD6_9HEMI</name>
<feature type="non-terminal residue" evidence="2">
    <location>
        <position position="1"/>
    </location>
</feature>
<protein>
    <submittedName>
        <fullName evidence="2">Uncharacterized protein</fullName>
    </submittedName>
</protein>
<accession>A0A1B6GFD6</accession>